<dbReference type="RefSeq" id="WP_204369310.1">
    <property type="nucleotide sequence ID" value="NZ_BNDZ01000005.1"/>
</dbReference>
<accession>A0AA37BXV4</accession>
<dbReference type="Proteomes" id="UP001051844">
    <property type="component" value="Unassembled WGS sequence"/>
</dbReference>
<protein>
    <submittedName>
        <fullName evidence="1">Uncharacterized protein</fullName>
    </submittedName>
</protein>
<evidence type="ECO:0000313" key="2">
    <source>
        <dbReference type="Proteomes" id="UP001051844"/>
    </source>
</evidence>
<evidence type="ECO:0000313" key="1">
    <source>
        <dbReference type="EMBL" id="GHI46852.1"/>
    </source>
</evidence>
<dbReference type="EMBL" id="BNDZ01000005">
    <property type="protein sequence ID" value="GHI46852.1"/>
    <property type="molecule type" value="Genomic_DNA"/>
</dbReference>
<proteinExistence type="predicted"/>
<name>A0AA37BXV4_9ACTN</name>
<gene>
    <name evidence="1" type="ORF">ScoT_30260</name>
</gene>
<dbReference type="AlphaFoldDB" id="A0AA37BXV4"/>
<organism evidence="1 2">
    <name type="scientific">Streptomyces albidoflavus</name>
    <dbReference type="NCBI Taxonomy" id="1886"/>
    <lineage>
        <taxon>Bacteria</taxon>
        <taxon>Bacillati</taxon>
        <taxon>Actinomycetota</taxon>
        <taxon>Actinomycetes</taxon>
        <taxon>Kitasatosporales</taxon>
        <taxon>Streptomycetaceae</taxon>
        <taxon>Streptomyces</taxon>
        <taxon>Streptomyces albidoflavus group</taxon>
    </lineage>
</organism>
<reference evidence="1" key="1">
    <citation type="submission" date="2022-09" db="EMBL/GenBank/DDBJ databases">
        <title>Whole genome shotgun sequence of Streptomyces albidoflavus NBRC 12854.</title>
        <authorList>
            <person name="Komaki H."/>
            <person name="Tamura T."/>
        </authorList>
    </citation>
    <scope>NUCLEOTIDE SEQUENCE</scope>
    <source>
        <strain evidence="1">NBRC 12854</strain>
    </source>
</reference>
<comment type="caution">
    <text evidence="1">The sequence shown here is derived from an EMBL/GenBank/DDBJ whole genome shotgun (WGS) entry which is preliminary data.</text>
</comment>
<sequence length="484" mass="53841">MTESESLPSASASGEVVRREPGQVALDGLRNFQDLILTRLGGLGLPTEDVLVALNQRHALLQTTEHALAGLDDEQRARSAYIAKMIMAGSVGLFDAALNYLWDETVIELRKRVIGYDLSYFYAVAEKSENRRKELKTADDLVKLDDSKLLSGAREIGLISDVGYHQVDHIRFMRNYASAAHPNQVSLTGLQLADWLETCIREVITLPHNNVVAGIKKLVVNVQAARLDSNYLGQTAVFFKELPAEKADTLAIGLFGVYTTIGAEPHTLDNIRDLWPKLWPYISDDTRFWAGTRLARFLADADHAQAVLARQLIDLSQGGSYLPEAVKVSEMAEAIEELMDVHLAMNNFYNEPRVARRLAELVGQHGSVPANLVRQYVKTVVTVFLTNGNGEVFAADPIYLDLIGRFDPQQASLALRSFANAEISSQLQRPLSRTKWDELLNVLDVKITGRPERELLQAIREFPGTPDKLRLASGIKRYLDAVPR</sequence>